<feature type="non-terminal residue" evidence="1">
    <location>
        <position position="1"/>
    </location>
</feature>
<name>A0ABD0KPN8_9CAEN</name>
<organism evidence="1 2">
    <name type="scientific">Batillaria attramentaria</name>
    <dbReference type="NCBI Taxonomy" id="370345"/>
    <lineage>
        <taxon>Eukaryota</taxon>
        <taxon>Metazoa</taxon>
        <taxon>Spiralia</taxon>
        <taxon>Lophotrochozoa</taxon>
        <taxon>Mollusca</taxon>
        <taxon>Gastropoda</taxon>
        <taxon>Caenogastropoda</taxon>
        <taxon>Sorbeoconcha</taxon>
        <taxon>Cerithioidea</taxon>
        <taxon>Batillariidae</taxon>
        <taxon>Batillaria</taxon>
    </lineage>
</organism>
<proteinExistence type="predicted"/>
<sequence>ERGVNPTNKCNQPPVFYCILRSVGLRQQGKRAPSSRGVNSLSKVSASTQFSILGQTTASPINFRPFISLFEPTKVTPFFAQTDV</sequence>
<dbReference type="Proteomes" id="UP001519460">
    <property type="component" value="Unassembled WGS sequence"/>
</dbReference>
<comment type="caution">
    <text evidence="1">The sequence shown here is derived from an EMBL/GenBank/DDBJ whole genome shotgun (WGS) entry which is preliminary data.</text>
</comment>
<dbReference type="EMBL" id="JACVVK020000141">
    <property type="protein sequence ID" value="KAK7489210.1"/>
    <property type="molecule type" value="Genomic_DNA"/>
</dbReference>
<reference evidence="1 2" key="1">
    <citation type="journal article" date="2023" name="Sci. Data">
        <title>Genome assembly of the Korean intertidal mud-creeper Batillaria attramentaria.</title>
        <authorList>
            <person name="Patra A.K."/>
            <person name="Ho P.T."/>
            <person name="Jun S."/>
            <person name="Lee S.J."/>
            <person name="Kim Y."/>
            <person name="Won Y.J."/>
        </authorList>
    </citation>
    <scope>NUCLEOTIDE SEQUENCE [LARGE SCALE GENOMIC DNA]</scope>
    <source>
        <strain evidence="1">Wonlab-2016</strain>
    </source>
</reference>
<gene>
    <name evidence="1" type="ORF">BaRGS_00019588</name>
</gene>
<accession>A0ABD0KPN8</accession>
<evidence type="ECO:0000313" key="2">
    <source>
        <dbReference type="Proteomes" id="UP001519460"/>
    </source>
</evidence>
<dbReference type="AlphaFoldDB" id="A0ABD0KPN8"/>
<evidence type="ECO:0000313" key="1">
    <source>
        <dbReference type="EMBL" id="KAK7489210.1"/>
    </source>
</evidence>
<protein>
    <submittedName>
        <fullName evidence="1">Uncharacterized protein</fullName>
    </submittedName>
</protein>
<keyword evidence="2" id="KW-1185">Reference proteome</keyword>